<dbReference type="AlphaFoldDB" id="R7SG64"/>
<dbReference type="PANTHER" id="PTHR45641">
    <property type="entry name" value="TETRATRICOPEPTIDE REPEAT PROTEIN (AFU_ORTHOLOGUE AFUA_6G03870)"/>
    <property type="match status" value="1"/>
</dbReference>
<dbReference type="OrthoDB" id="9991317at2759"/>
<dbReference type="InterPro" id="IPR011990">
    <property type="entry name" value="TPR-like_helical_dom_sf"/>
</dbReference>
<dbReference type="SMART" id="SM00028">
    <property type="entry name" value="TPR"/>
    <property type="match status" value="8"/>
</dbReference>
<keyword evidence="2" id="KW-0802">TPR repeat</keyword>
<proteinExistence type="predicted"/>
<gene>
    <name evidence="3" type="ORF">FOMMEDRAFT_162726</name>
</gene>
<dbReference type="GeneID" id="18675896"/>
<dbReference type="SUPFAM" id="SSF48452">
    <property type="entry name" value="TPR-like"/>
    <property type="match status" value="1"/>
</dbReference>
<evidence type="ECO:0000313" key="4">
    <source>
        <dbReference type="Proteomes" id="UP000053630"/>
    </source>
</evidence>
<dbReference type="EMBL" id="JH717986">
    <property type="protein sequence ID" value="EJC97703.1"/>
    <property type="molecule type" value="Genomic_DNA"/>
</dbReference>
<evidence type="ECO:0000313" key="3">
    <source>
        <dbReference type="EMBL" id="EJC97703.1"/>
    </source>
</evidence>
<dbReference type="OMA" id="IMLSDRY"/>
<accession>R7SG64</accession>
<keyword evidence="1" id="KW-0677">Repeat</keyword>
<sequence>ADLDEAIEHHRAALDLHLEGHPDRSASLSNLAISLRTRFGQHGQSADLDEAIEYHRAALDLRPEGHPARSASLNNLAISLHTRYEQHGQNADLDEAIEYHRAALDLRPEGHPDRSGSLNNLAISLHTRYEQYGQSADLDEAIEYHRAALDLRPEGHPARSASLNNLAVSLQTRFEQHRQSADLDEAIEHHRAALELRPEGHPDRSTSLNNLAVSLQTRFEQHRQSADLDEAIEHHRAALELRPEGHLDRSTSLNNLAVSLQTRFEQHRQSADLDEAIEHHRAALELRPEGHLDRSTSLNNLAGSLHTRFEQHGQSADLDEAIEHHRAVLDLRPEGHPDRSTSLNNLAGSLHTRFEQHGRSADLDEAIEHHRAALNLFPEGHPNRSASLKNLASSLLSESDNSGNVDTFEECMLLLEQAAVHRFSGLVVRFEAASQWANRARNHSHHTTSRAFKLAILLLQQAAIKYGILTLDAVAYAVEGNRLEEAIEILEQGRGLLWSQMRGFRTPLDRLTETNRELADRFKNVSRQLEHLATASPALQLNSNATGSRTSGLDVHRERKLSEERLKLKKQLSGKQEEIINKIQQIPGFENFLAATPFKVLQQAASEGPVIVVNLSRYRSDVLIVLSCEESPVVCVPLDGEFAKDSVKLFAGLVGTRMKSGAESPEYDKVLRSAMKVLWDRVVSKVVDKLKELGIAEGSRIWWCPTSWLSTLPFHAAGPFEDTDGGTKYLLDKYISSYTPSLGALINARLDGSGGDPTVLVIGDTSLSIS</sequence>
<evidence type="ECO:0000256" key="2">
    <source>
        <dbReference type="ARBA" id="ARBA00022803"/>
    </source>
</evidence>
<name>R7SG64_FOMME</name>
<dbReference type="RefSeq" id="XP_007272115.1">
    <property type="nucleotide sequence ID" value="XM_007272053.1"/>
</dbReference>
<dbReference type="Proteomes" id="UP000053630">
    <property type="component" value="Unassembled WGS sequence"/>
</dbReference>
<dbReference type="Gene3D" id="1.25.40.10">
    <property type="entry name" value="Tetratricopeptide repeat domain"/>
    <property type="match status" value="3"/>
</dbReference>
<dbReference type="KEGG" id="fme:FOMMEDRAFT_162726"/>
<evidence type="ECO:0000256" key="1">
    <source>
        <dbReference type="ARBA" id="ARBA00022737"/>
    </source>
</evidence>
<organism evidence="3 4">
    <name type="scientific">Fomitiporia mediterranea (strain MF3/22)</name>
    <name type="common">Grapevine white-rot fungus</name>
    <dbReference type="NCBI Taxonomy" id="694068"/>
    <lineage>
        <taxon>Eukaryota</taxon>
        <taxon>Fungi</taxon>
        <taxon>Dikarya</taxon>
        <taxon>Basidiomycota</taxon>
        <taxon>Agaricomycotina</taxon>
        <taxon>Agaricomycetes</taxon>
        <taxon>Hymenochaetales</taxon>
        <taxon>Hymenochaetaceae</taxon>
        <taxon>Fomitiporia</taxon>
    </lineage>
</organism>
<dbReference type="eggNOG" id="KOG4626">
    <property type="taxonomic scope" value="Eukaryota"/>
</dbReference>
<dbReference type="InterPro" id="IPR019734">
    <property type="entry name" value="TPR_rpt"/>
</dbReference>
<keyword evidence="4" id="KW-1185">Reference proteome</keyword>
<feature type="non-terminal residue" evidence="3">
    <location>
        <position position="1"/>
    </location>
</feature>
<dbReference type="SUPFAM" id="SSF81901">
    <property type="entry name" value="HCP-like"/>
    <property type="match status" value="1"/>
</dbReference>
<protein>
    <submittedName>
        <fullName evidence="3">TPR-like protein</fullName>
    </submittedName>
</protein>
<dbReference type="PANTHER" id="PTHR45641:SF19">
    <property type="entry name" value="NEPHROCYSTIN-3"/>
    <property type="match status" value="1"/>
</dbReference>
<dbReference type="Pfam" id="PF13374">
    <property type="entry name" value="TPR_10"/>
    <property type="match status" value="2"/>
</dbReference>
<reference evidence="4" key="1">
    <citation type="journal article" date="2012" name="Science">
        <title>The Paleozoic origin of enzymatic lignin decomposition reconstructed from 31 fungal genomes.</title>
        <authorList>
            <person name="Floudas D."/>
            <person name="Binder M."/>
            <person name="Riley R."/>
            <person name="Barry K."/>
            <person name="Blanchette R.A."/>
            <person name="Henrissat B."/>
            <person name="Martinez A.T."/>
            <person name="Otillar R."/>
            <person name="Spatafora J.W."/>
            <person name="Yadav J.S."/>
            <person name="Aerts A."/>
            <person name="Benoit I."/>
            <person name="Boyd A."/>
            <person name="Carlson A."/>
            <person name="Copeland A."/>
            <person name="Coutinho P.M."/>
            <person name="de Vries R.P."/>
            <person name="Ferreira P."/>
            <person name="Findley K."/>
            <person name="Foster B."/>
            <person name="Gaskell J."/>
            <person name="Glotzer D."/>
            <person name="Gorecki P."/>
            <person name="Heitman J."/>
            <person name="Hesse C."/>
            <person name="Hori C."/>
            <person name="Igarashi K."/>
            <person name="Jurgens J.A."/>
            <person name="Kallen N."/>
            <person name="Kersten P."/>
            <person name="Kohler A."/>
            <person name="Kuees U."/>
            <person name="Kumar T.K.A."/>
            <person name="Kuo A."/>
            <person name="LaButti K."/>
            <person name="Larrondo L.F."/>
            <person name="Lindquist E."/>
            <person name="Ling A."/>
            <person name="Lombard V."/>
            <person name="Lucas S."/>
            <person name="Lundell T."/>
            <person name="Martin R."/>
            <person name="McLaughlin D.J."/>
            <person name="Morgenstern I."/>
            <person name="Morin E."/>
            <person name="Murat C."/>
            <person name="Nagy L.G."/>
            <person name="Nolan M."/>
            <person name="Ohm R.A."/>
            <person name="Patyshakuliyeva A."/>
            <person name="Rokas A."/>
            <person name="Ruiz-Duenas F.J."/>
            <person name="Sabat G."/>
            <person name="Salamov A."/>
            <person name="Samejima M."/>
            <person name="Schmutz J."/>
            <person name="Slot J.C."/>
            <person name="St John F."/>
            <person name="Stenlid J."/>
            <person name="Sun H."/>
            <person name="Sun S."/>
            <person name="Syed K."/>
            <person name="Tsang A."/>
            <person name="Wiebenga A."/>
            <person name="Young D."/>
            <person name="Pisabarro A."/>
            <person name="Eastwood D.C."/>
            <person name="Martin F."/>
            <person name="Cullen D."/>
            <person name="Grigoriev I.V."/>
            <person name="Hibbett D.S."/>
        </authorList>
    </citation>
    <scope>NUCLEOTIDE SEQUENCE [LARGE SCALE GENOMIC DNA]</scope>
    <source>
        <strain evidence="4">MF3/22</strain>
    </source>
</reference>